<evidence type="ECO:0000313" key="10">
    <source>
        <dbReference type="Proteomes" id="UP000000845"/>
    </source>
</evidence>
<evidence type="ECO:0000256" key="2">
    <source>
        <dbReference type="ARBA" id="ARBA00009773"/>
    </source>
</evidence>
<feature type="transmembrane region" description="Helical" evidence="8">
    <location>
        <begin position="70"/>
        <end position="92"/>
    </location>
</feature>
<evidence type="ECO:0000256" key="7">
    <source>
        <dbReference type="ARBA" id="ARBA00023136"/>
    </source>
</evidence>
<gene>
    <name evidence="9" type="ordered locus">Sterm_0224</name>
</gene>
<proteinExistence type="inferred from homology"/>
<organism evidence="9 10">
    <name type="scientific">Sebaldella termitidis (strain ATCC 33386 / NCTC 11300)</name>
    <dbReference type="NCBI Taxonomy" id="526218"/>
    <lineage>
        <taxon>Bacteria</taxon>
        <taxon>Fusobacteriati</taxon>
        <taxon>Fusobacteriota</taxon>
        <taxon>Fusobacteriia</taxon>
        <taxon>Fusobacteriales</taxon>
        <taxon>Leptotrichiaceae</taxon>
        <taxon>Sebaldella</taxon>
    </lineage>
</organism>
<dbReference type="HOGENOM" id="CLU_031275_8_2_0"/>
<feature type="transmembrane region" description="Helical" evidence="8">
    <location>
        <begin position="247"/>
        <end position="266"/>
    </location>
</feature>
<keyword evidence="5 8" id="KW-0812">Transmembrane</keyword>
<keyword evidence="4" id="KW-1003">Cell membrane</keyword>
<feature type="transmembrane region" description="Helical" evidence="8">
    <location>
        <begin position="142"/>
        <end position="171"/>
    </location>
</feature>
<evidence type="ECO:0000256" key="8">
    <source>
        <dbReference type="SAM" id="Phobius"/>
    </source>
</evidence>
<comment type="similarity">
    <text evidence="2">Belongs to the autoinducer-2 exporter (AI-2E) (TC 2.A.86) family.</text>
</comment>
<feature type="transmembrane region" description="Helical" evidence="8">
    <location>
        <begin position="307"/>
        <end position="332"/>
    </location>
</feature>
<accession>D1AKU3</accession>
<feature type="transmembrane region" description="Helical" evidence="8">
    <location>
        <begin position="273"/>
        <end position="295"/>
    </location>
</feature>
<name>D1AKU3_SEBTE</name>
<evidence type="ECO:0000256" key="6">
    <source>
        <dbReference type="ARBA" id="ARBA00022989"/>
    </source>
</evidence>
<dbReference type="STRING" id="526218.Sterm_0224"/>
<reference evidence="10" key="1">
    <citation type="submission" date="2009-09" db="EMBL/GenBank/DDBJ databases">
        <title>The complete chromosome of Sebaldella termitidis ATCC 33386.</title>
        <authorList>
            <consortium name="US DOE Joint Genome Institute (JGI-PGF)"/>
            <person name="Lucas S."/>
            <person name="Copeland A."/>
            <person name="Lapidus A."/>
            <person name="Glavina del Rio T."/>
            <person name="Dalin E."/>
            <person name="Tice H."/>
            <person name="Bruce D."/>
            <person name="Goodwin L."/>
            <person name="Pitluck S."/>
            <person name="Kyrpides N."/>
            <person name="Mavromatis K."/>
            <person name="Ivanova N."/>
            <person name="Mikhailova N."/>
            <person name="Sims D."/>
            <person name="Meincke L."/>
            <person name="Brettin T."/>
            <person name="Detter J.C."/>
            <person name="Han C."/>
            <person name="Larimer F."/>
            <person name="Land M."/>
            <person name="Hauser L."/>
            <person name="Markowitz V."/>
            <person name="Cheng J.F."/>
            <person name="Hugenholtz P."/>
            <person name="Woyke T."/>
            <person name="Wu D."/>
            <person name="Eisen J.A."/>
        </authorList>
    </citation>
    <scope>NUCLEOTIDE SEQUENCE [LARGE SCALE GENOMIC DNA]</scope>
    <source>
        <strain evidence="10">ATCC 33386 / NCTC 11300</strain>
    </source>
</reference>
<sequence>MNIEKTKDKLVTLVLCLVCLFLITKVLPYFVPFLNVILSALIPFILAFVITYVLEPAVEFLEKKLNFKRMSAFMIVYFVVMFVFIAMVLALIPEVVNQFNSMISFIINHQGEIQLKVSKYIEHSHINISEIVYKLKEWFFRYIFSLLNSGISLIKAFFSIVFMTPIFLFLLMKDYRSLKMKLKLRILEADRRDIIIIMRNIDVVLGKYVKGKLIDCFLVGTLVYIIFSILGLKFALLFSFIIGVTNLIPYVGPVIGAIPACLFALLQSFNIFIGVLIAIVFIQTLESVFLVPYITSKTVEIHEITTLLVLLIGGSLFGIIGALLAIPVYLVIKVIYEYYKNNKGV</sequence>
<dbReference type="GO" id="GO:0005886">
    <property type="term" value="C:plasma membrane"/>
    <property type="evidence" value="ECO:0007669"/>
    <property type="project" value="UniProtKB-SubCell"/>
</dbReference>
<evidence type="ECO:0008006" key="11">
    <source>
        <dbReference type="Google" id="ProtNLM"/>
    </source>
</evidence>
<dbReference type="Pfam" id="PF01594">
    <property type="entry name" value="AI-2E_transport"/>
    <property type="match status" value="1"/>
</dbReference>
<dbReference type="GO" id="GO:0055085">
    <property type="term" value="P:transmembrane transport"/>
    <property type="evidence" value="ECO:0007669"/>
    <property type="project" value="TreeGrafter"/>
</dbReference>
<dbReference type="eggNOG" id="COG0628">
    <property type="taxonomic scope" value="Bacteria"/>
</dbReference>
<feature type="transmembrane region" description="Helical" evidence="8">
    <location>
        <begin position="38"/>
        <end position="58"/>
    </location>
</feature>
<protein>
    <recommendedName>
        <fullName evidence="11">Permease</fullName>
    </recommendedName>
</protein>
<dbReference type="PANTHER" id="PTHR21716">
    <property type="entry name" value="TRANSMEMBRANE PROTEIN"/>
    <property type="match status" value="1"/>
</dbReference>
<evidence type="ECO:0000256" key="5">
    <source>
        <dbReference type="ARBA" id="ARBA00022692"/>
    </source>
</evidence>
<evidence type="ECO:0000256" key="1">
    <source>
        <dbReference type="ARBA" id="ARBA00004651"/>
    </source>
</evidence>
<evidence type="ECO:0000256" key="3">
    <source>
        <dbReference type="ARBA" id="ARBA00022448"/>
    </source>
</evidence>
<dbReference type="RefSeq" id="WP_012859708.1">
    <property type="nucleotide sequence ID" value="NC_013517.1"/>
</dbReference>
<keyword evidence="6 8" id="KW-1133">Transmembrane helix</keyword>
<comment type="subcellular location">
    <subcellularLocation>
        <location evidence="1">Cell membrane</location>
        <topology evidence="1">Multi-pass membrane protein</topology>
    </subcellularLocation>
</comment>
<dbReference type="KEGG" id="str:Sterm_0224"/>
<keyword evidence="3" id="KW-0813">Transport</keyword>
<keyword evidence="10" id="KW-1185">Reference proteome</keyword>
<dbReference type="AlphaFoldDB" id="D1AKU3"/>
<dbReference type="InterPro" id="IPR002549">
    <property type="entry name" value="AI-2E-like"/>
</dbReference>
<feature type="transmembrane region" description="Helical" evidence="8">
    <location>
        <begin position="217"/>
        <end position="241"/>
    </location>
</feature>
<dbReference type="EMBL" id="CP001739">
    <property type="protein sequence ID" value="ACZ07109.1"/>
    <property type="molecule type" value="Genomic_DNA"/>
</dbReference>
<keyword evidence="7 8" id="KW-0472">Membrane</keyword>
<evidence type="ECO:0000256" key="4">
    <source>
        <dbReference type="ARBA" id="ARBA00022475"/>
    </source>
</evidence>
<dbReference type="Proteomes" id="UP000000845">
    <property type="component" value="Chromosome"/>
</dbReference>
<dbReference type="PANTHER" id="PTHR21716:SF53">
    <property type="entry name" value="PERMEASE PERM-RELATED"/>
    <property type="match status" value="1"/>
</dbReference>
<reference evidence="9 10" key="2">
    <citation type="journal article" date="2010" name="Stand. Genomic Sci.">
        <title>Complete genome sequence of Sebaldella termitidis type strain (NCTC 11300).</title>
        <authorList>
            <person name="Harmon-Smith M."/>
            <person name="Celia L."/>
            <person name="Chertkov O."/>
            <person name="Lapidus A."/>
            <person name="Copeland A."/>
            <person name="Glavina Del Rio T."/>
            <person name="Nolan M."/>
            <person name="Lucas S."/>
            <person name="Tice H."/>
            <person name="Cheng J.F."/>
            <person name="Han C."/>
            <person name="Detter J.C."/>
            <person name="Bruce D."/>
            <person name="Goodwin L."/>
            <person name="Pitluck S."/>
            <person name="Pati A."/>
            <person name="Liolios K."/>
            <person name="Ivanova N."/>
            <person name="Mavromatis K."/>
            <person name="Mikhailova N."/>
            <person name="Chen A."/>
            <person name="Palaniappan K."/>
            <person name="Land M."/>
            <person name="Hauser L."/>
            <person name="Chang Y.J."/>
            <person name="Jeffries C.D."/>
            <person name="Brettin T."/>
            <person name="Goker M."/>
            <person name="Beck B."/>
            <person name="Bristow J."/>
            <person name="Eisen J.A."/>
            <person name="Markowitz V."/>
            <person name="Hugenholtz P."/>
            <person name="Kyrpides N.C."/>
            <person name="Klenk H.P."/>
            <person name="Chen F."/>
        </authorList>
    </citation>
    <scope>NUCLEOTIDE SEQUENCE [LARGE SCALE GENOMIC DNA]</scope>
    <source>
        <strain evidence="10">ATCC 33386 / NCTC 11300</strain>
    </source>
</reference>
<evidence type="ECO:0000313" key="9">
    <source>
        <dbReference type="EMBL" id="ACZ07109.1"/>
    </source>
</evidence>